<proteinExistence type="predicted"/>
<gene>
    <name evidence="1" type="ORF">SAMN05216508_11521</name>
</gene>
<dbReference type="Proteomes" id="UP000198817">
    <property type="component" value="Unassembled WGS sequence"/>
</dbReference>
<dbReference type="InterPro" id="IPR038056">
    <property type="entry name" value="YjbR-like_sf"/>
</dbReference>
<sequence>MIEDEVFRKRRFVPSKMDSFGFQKSGDQYCYETDFMNGEFHVILSVSKEGNVTSEVIDKMNNEEYVQLRSEHFNGTYVNTVRDAYRQLLEHIGDAVCREVLFASEQANRITEMILNQYDVKPDFPWETAQYQSYGTFRHADTRKWFALIMNVKREKLLKDKDRTTVDIINLKTDTLENDISKYPGVVFPGYHMNHKTWISIMLSDYLEDRMIMEYVQRSFELTK</sequence>
<dbReference type="OrthoDB" id="9789813at2"/>
<protein>
    <submittedName>
        <fullName evidence="1">Predicted DNA-binding protein, MmcQ/YjbR family</fullName>
    </submittedName>
</protein>
<reference evidence="1 2" key="1">
    <citation type="submission" date="2016-10" db="EMBL/GenBank/DDBJ databases">
        <authorList>
            <person name="de Groot N.N."/>
        </authorList>
    </citation>
    <scope>NUCLEOTIDE SEQUENCE [LARGE SCALE GENOMIC DNA]</scope>
    <source>
        <strain evidence="1 2">KHGC13</strain>
    </source>
</reference>
<dbReference type="EMBL" id="FPBT01000015">
    <property type="protein sequence ID" value="SFU58452.1"/>
    <property type="molecule type" value="Genomic_DNA"/>
</dbReference>
<name>A0A1I7HCW7_9FIRM</name>
<dbReference type="InterPro" id="IPR058532">
    <property type="entry name" value="YjbR/MT2646/Rv2570-like"/>
</dbReference>
<dbReference type="PANTHER" id="PTHR35145:SF1">
    <property type="entry name" value="CYTOPLASMIC PROTEIN"/>
    <property type="match status" value="1"/>
</dbReference>
<organism evidence="1 2">
    <name type="scientific">Eubacterium pyruvativorans</name>
    <dbReference type="NCBI Taxonomy" id="155865"/>
    <lineage>
        <taxon>Bacteria</taxon>
        <taxon>Bacillati</taxon>
        <taxon>Bacillota</taxon>
        <taxon>Clostridia</taxon>
        <taxon>Eubacteriales</taxon>
        <taxon>Eubacteriaceae</taxon>
        <taxon>Eubacterium</taxon>
    </lineage>
</organism>
<keyword evidence="2" id="KW-1185">Reference proteome</keyword>
<dbReference type="Gene3D" id="3.90.1150.30">
    <property type="match status" value="1"/>
</dbReference>
<keyword evidence="1" id="KW-0238">DNA-binding</keyword>
<evidence type="ECO:0000313" key="2">
    <source>
        <dbReference type="Proteomes" id="UP000198817"/>
    </source>
</evidence>
<dbReference type="Pfam" id="PF04237">
    <property type="entry name" value="YjbR"/>
    <property type="match status" value="1"/>
</dbReference>
<dbReference type="RefSeq" id="WP_090471418.1">
    <property type="nucleotide sequence ID" value="NZ_FPBT01000015.1"/>
</dbReference>
<dbReference type="GO" id="GO:0003677">
    <property type="term" value="F:DNA binding"/>
    <property type="evidence" value="ECO:0007669"/>
    <property type="project" value="UniProtKB-KW"/>
</dbReference>
<dbReference type="STRING" id="155865.SAMN05216515_11622"/>
<dbReference type="InterPro" id="IPR007351">
    <property type="entry name" value="YjbR"/>
</dbReference>
<dbReference type="AlphaFoldDB" id="A0A1I7HCW7"/>
<dbReference type="SUPFAM" id="SSF142906">
    <property type="entry name" value="YjbR-like"/>
    <property type="match status" value="1"/>
</dbReference>
<accession>A0A1I7HCW7</accession>
<dbReference type="PANTHER" id="PTHR35145">
    <property type="entry name" value="CYTOPLASMIC PROTEIN-RELATED"/>
    <property type="match status" value="1"/>
</dbReference>
<evidence type="ECO:0000313" key="1">
    <source>
        <dbReference type="EMBL" id="SFU58452.1"/>
    </source>
</evidence>